<dbReference type="InterPro" id="IPR011006">
    <property type="entry name" value="CheY-like_superfamily"/>
</dbReference>
<dbReference type="InterPro" id="IPR001789">
    <property type="entry name" value="Sig_transdc_resp-reg_receiver"/>
</dbReference>
<evidence type="ECO:0000256" key="1">
    <source>
        <dbReference type="ARBA" id="ARBA00022553"/>
    </source>
</evidence>
<dbReference type="SUPFAM" id="SSF52172">
    <property type="entry name" value="CheY-like"/>
    <property type="match status" value="1"/>
</dbReference>
<dbReference type="PANTHER" id="PTHR43547">
    <property type="entry name" value="TWO-COMPONENT HISTIDINE KINASE"/>
    <property type="match status" value="1"/>
</dbReference>
<dbReference type="PROSITE" id="PS50110">
    <property type="entry name" value="RESPONSE_REGULATORY"/>
    <property type="match status" value="1"/>
</dbReference>
<keyword evidence="5" id="KW-1185">Reference proteome</keyword>
<evidence type="ECO:0000259" key="3">
    <source>
        <dbReference type="PROSITE" id="PS50110"/>
    </source>
</evidence>
<dbReference type="Pfam" id="PF00072">
    <property type="entry name" value="Response_reg"/>
    <property type="match status" value="1"/>
</dbReference>
<proteinExistence type="predicted"/>
<feature type="domain" description="Response regulatory" evidence="3">
    <location>
        <begin position="11"/>
        <end position="93"/>
    </location>
</feature>
<dbReference type="Gene3D" id="3.40.50.2300">
    <property type="match status" value="1"/>
</dbReference>
<accession>A0ABS3YNC6</accession>
<evidence type="ECO:0000256" key="2">
    <source>
        <dbReference type="PROSITE-ProRule" id="PRU00169"/>
    </source>
</evidence>
<name>A0ABS3YNC6_9BACT</name>
<feature type="modified residue" description="4-aspartylphosphate" evidence="2">
    <location>
        <position position="59"/>
    </location>
</feature>
<dbReference type="Proteomes" id="UP000677244">
    <property type="component" value="Unassembled WGS sequence"/>
</dbReference>
<dbReference type="EMBL" id="JAGHKO010000001">
    <property type="protein sequence ID" value="MBO9199395.1"/>
    <property type="molecule type" value="Genomic_DNA"/>
</dbReference>
<protein>
    <submittedName>
        <fullName evidence="4">Response regulator</fullName>
    </submittedName>
</protein>
<evidence type="ECO:0000313" key="5">
    <source>
        <dbReference type="Proteomes" id="UP000677244"/>
    </source>
</evidence>
<evidence type="ECO:0000313" key="4">
    <source>
        <dbReference type="EMBL" id="MBO9199395.1"/>
    </source>
</evidence>
<dbReference type="PANTHER" id="PTHR43547:SF2">
    <property type="entry name" value="HYBRID SIGNAL TRANSDUCTION HISTIDINE KINASE C"/>
    <property type="match status" value="1"/>
</dbReference>
<comment type="caution">
    <text evidence="4">The sequence shown here is derived from an EMBL/GenBank/DDBJ whole genome shotgun (WGS) entry which is preliminary data.</text>
</comment>
<organism evidence="4 5">
    <name type="scientific">Niastella soli</name>
    <dbReference type="NCBI Taxonomy" id="2821487"/>
    <lineage>
        <taxon>Bacteria</taxon>
        <taxon>Pseudomonadati</taxon>
        <taxon>Bacteroidota</taxon>
        <taxon>Chitinophagia</taxon>
        <taxon>Chitinophagales</taxon>
        <taxon>Chitinophagaceae</taxon>
        <taxon>Niastella</taxon>
    </lineage>
</organism>
<dbReference type="RefSeq" id="WP_209137461.1">
    <property type="nucleotide sequence ID" value="NZ_JAGHKO010000001.1"/>
</dbReference>
<gene>
    <name evidence="4" type="ORF">J7I42_03895</name>
</gene>
<reference evidence="4 5" key="1">
    <citation type="submission" date="2021-03" db="EMBL/GenBank/DDBJ databases">
        <title>Assistant Professor.</title>
        <authorList>
            <person name="Huq M.A."/>
        </authorList>
    </citation>
    <scope>NUCLEOTIDE SEQUENCE [LARGE SCALE GENOMIC DNA]</scope>
    <source>
        <strain evidence="4 5">MAH-29</strain>
    </source>
</reference>
<sequence>MRTDLKPEAPLLLLVDDNHDMRQFLNLQLKKIYPIEFARDGEEGWQKAVSLIPDLIISDIIMQVMDGIQLLDKVKNDINTSHIPVITFSQTLH</sequence>
<keyword evidence="1 2" id="KW-0597">Phosphoprotein</keyword>